<evidence type="ECO:0008006" key="3">
    <source>
        <dbReference type="Google" id="ProtNLM"/>
    </source>
</evidence>
<gene>
    <name evidence="1" type="ORF">THRCLA_03631</name>
</gene>
<organism evidence="1 2">
    <name type="scientific">Thraustotheca clavata</name>
    <dbReference type="NCBI Taxonomy" id="74557"/>
    <lineage>
        <taxon>Eukaryota</taxon>
        <taxon>Sar</taxon>
        <taxon>Stramenopiles</taxon>
        <taxon>Oomycota</taxon>
        <taxon>Saprolegniomycetes</taxon>
        <taxon>Saprolegniales</taxon>
        <taxon>Achlyaceae</taxon>
        <taxon>Thraustotheca</taxon>
    </lineage>
</organism>
<sequence length="333" mass="37525">MNQTELQLVRKTFNARYATLRPWPLRIPKTVRVASPPPIPPRPEPSPVHVAALPVFESISFCLRDKINDGFGFLCDRIGNSIVVVCVDDNKMSLSLGSVMLSIDNKVVQIDGTKEIMMDEEKEDDSKSEAMQLQMINLLKAHGVASKTLSRCTIEFVATPALQMTVDKLNPSSKLKRWSRVVLRLQCGYLNWFVDENAASGTTVEMLHHSHVALAVLHCDIESFESERGYGFTLIEIEKRHEPDEGLDEIDDDAFIESDVKKEALELAKAAFEAAKSKYILPKRIINKTPRRATFRVCSIELRDEWIREIRAAQNFRAEDYLATGSGALGHQQ</sequence>
<dbReference type="AlphaFoldDB" id="A0A1W0A1P3"/>
<reference evidence="1 2" key="1">
    <citation type="journal article" date="2014" name="Genome Biol. Evol.">
        <title>The secreted proteins of Achlya hypogyna and Thraustotheca clavata identify the ancestral oomycete secretome and reveal gene acquisitions by horizontal gene transfer.</title>
        <authorList>
            <person name="Misner I."/>
            <person name="Blouin N."/>
            <person name="Leonard G."/>
            <person name="Richards T.A."/>
            <person name="Lane C.E."/>
        </authorList>
    </citation>
    <scope>NUCLEOTIDE SEQUENCE [LARGE SCALE GENOMIC DNA]</scope>
    <source>
        <strain evidence="1 2">ATCC 34112</strain>
    </source>
</reference>
<dbReference type="Proteomes" id="UP000243217">
    <property type="component" value="Unassembled WGS sequence"/>
</dbReference>
<dbReference type="OrthoDB" id="66813at2759"/>
<dbReference type="EMBL" id="JNBS01000682">
    <property type="protein sequence ID" value="OQS04101.1"/>
    <property type="molecule type" value="Genomic_DNA"/>
</dbReference>
<evidence type="ECO:0000313" key="2">
    <source>
        <dbReference type="Proteomes" id="UP000243217"/>
    </source>
</evidence>
<name>A0A1W0A1P3_9STRA</name>
<evidence type="ECO:0000313" key="1">
    <source>
        <dbReference type="EMBL" id="OQS04101.1"/>
    </source>
</evidence>
<keyword evidence="2" id="KW-1185">Reference proteome</keyword>
<protein>
    <recommendedName>
        <fullName evidence="3">PH domain-containing protein</fullName>
    </recommendedName>
</protein>
<accession>A0A1W0A1P3</accession>
<comment type="caution">
    <text evidence="1">The sequence shown here is derived from an EMBL/GenBank/DDBJ whole genome shotgun (WGS) entry which is preliminary data.</text>
</comment>
<proteinExistence type="predicted"/>